<evidence type="ECO:0000259" key="8">
    <source>
        <dbReference type="Pfam" id="PF02769"/>
    </source>
</evidence>
<dbReference type="GO" id="GO:0006164">
    <property type="term" value="P:purine nucleotide biosynthetic process"/>
    <property type="evidence" value="ECO:0007669"/>
    <property type="project" value="UniProtKB-KW"/>
</dbReference>
<name>A0A842J7T3_9ACTN</name>
<sequence>MVSRVYVEKKPGFDVEAQQLAHELRDILGIEGLEGLRLVNRYDVEGISEELFAQCVPTVFSEPQSDVASLEMPEADGAVVFAVEYLPGQFDQRADSASECIQLISQGERPEVRSAKVYLLEGALSDEDVAAVKHYVINPIEAREASLEPRDTLAMEQPVPPMVETVEGFLDLDEAGLAAFIAERGLAMDAADIAFCQRYFAEEGRNPTITEIKMIDTYWSDHCRHTTFGTELENIVIDDEAVRAAFEQYLAMRHELGRDEKPVCLMDMGTIGARYLKAKGILTGLDESEEINACTVKVKVDVDGEEQDWLYLFKNETHNHPTEIEPFGGAATCVGGAIRDPLSGRSYVYQAMRVTGAADPLVPVSETLPGKLPQRKLVTTAAAGYSSYGNQIGLATGQVNELYHPGYAAKRMEIGAVVGATPADHVRRETPAPGDVIVLLGGRTGRDGIGGATGSSKAHNLGSLESCGAEVQKGNAPVERKIQRLFRRGDACRMIKRCNDFGAGGVSVAVGELADGLFVNLNKVPKKYEGLDGTELAIAESQERMAVALAADDVDAFIALAHEENLEATPIAEVAQEPRVRMEWNGTTIVDVSREFLNSNGAAKHQDVHVLRGGSYERTWAGDTLGERLHALVTDLNVCSNKGLSERFDSTIGAATALMPFGGARQLTPALAMVAKLPVFGETTTVSGMAWGFNPYLTEANQFDGSYAAVVESVAKLAAAGFKREDMYLTFQEYFEKLRDEPERWGKPAAAILGALKAQIDLGVGSIGGKDSMSGSFEQLDVPPTLVSFATAVGSVDRVTSPEFKQAGSRVVRIAPAAYDGVLPDAAGLLEALAVVERLIASGDALAVSTPGYGAAAEALFKMCVGNGIGVKLADQVTADELFAPAYGSFLVELAPCVELPAATDALRVDEVGETTEAYEFAAAGEVVDLAELQEAWEAQLEPVFPYRSAEAPTPCHTDQSTEAPTLCHPERSAEGAQSKDPARRQQEDLPVEPLSFTSAIPLTYNGTIARPRVVIPVFPGNNCEYDSARAFEAAGAVVETFVINNLTPDAVAESTAELVRLINNSQIIMLPGGFSGGDEPDGSAKFITAFFRAPAVTEAVRDLLQNRDGLMLGICNGFQALVKLGLVPYGNIRPMDESCPTLTFNNIGRHQSRLVRTRVASSLSPWFSRCEVGDVHTVPVSHGEGRFVASPELLAELKANGQIATQYVDAQGVPSMDLDVNPNGSAWAVEGITSPDGRILGKMGHSERRGLGLYQNVPGDLFQPLFEGGVGYFTD</sequence>
<dbReference type="EMBL" id="JACMSE010000001">
    <property type="protein sequence ID" value="MBC2887853.1"/>
    <property type="molecule type" value="Genomic_DNA"/>
</dbReference>
<evidence type="ECO:0000256" key="2">
    <source>
        <dbReference type="ARBA" id="ARBA00022723"/>
    </source>
</evidence>
<evidence type="ECO:0000259" key="9">
    <source>
        <dbReference type="Pfam" id="PF18072"/>
    </source>
</evidence>
<dbReference type="InterPro" id="IPR010918">
    <property type="entry name" value="PurM-like_C_dom"/>
</dbReference>
<dbReference type="InterPro" id="IPR036921">
    <property type="entry name" value="PurM-like_N_sf"/>
</dbReference>
<comment type="caution">
    <text evidence="10">The sequence shown here is derived from an EMBL/GenBank/DDBJ whole genome shotgun (WGS) entry which is preliminary data.</text>
</comment>
<dbReference type="Gene3D" id="3.40.50.880">
    <property type="match status" value="1"/>
</dbReference>
<dbReference type="Proteomes" id="UP000587396">
    <property type="component" value="Unassembled WGS sequence"/>
</dbReference>
<evidence type="ECO:0000256" key="6">
    <source>
        <dbReference type="ARBA" id="ARBA00022842"/>
    </source>
</evidence>
<dbReference type="Gene3D" id="3.90.650.10">
    <property type="entry name" value="PurM-like C-terminal domain"/>
    <property type="match status" value="2"/>
</dbReference>
<dbReference type="Pfam" id="PF13507">
    <property type="entry name" value="GATase_5"/>
    <property type="match status" value="1"/>
</dbReference>
<dbReference type="FunFam" id="3.30.1330.10:FF:000013">
    <property type="entry name" value="Phosphoribosylformylglycinamidine synthase"/>
    <property type="match status" value="1"/>
</dbReference>
<dbReference type="GO" id="GO:0005524">
    <property type="term" value="F:ATP binding"/>
    <property type="evidence" value="ECO:0007669"/>
    <property type="project" value="UniProtKB-KW"/>
</dbReference>
<dbReference type="RefSeq" id="WP_185903909.1">
    <property type="nucleotide sequence ID" value="NZ_JACMSE010000001.1"/>
</dbReference>
<dbReference type="PANTHER" id="PTHR10099:SF1">
    <property type="entry name" value="PHOSPHORIBOSYLFORMYLGLYCINAMIDINE SYNTHASE"/>
    <property type="match status" value="1"/>
</dbReference>
<dbReference type="GO" id="GO:0004642">
    <property type="term" value="F:phosphoribosylformylglycinamidine synthase activity"/>
    <property type="evidence" value="ECO:0007669"/>
    <property type="project" value="UniProtKB-EC"/>
</dbReference>
<dbReference type="NCBIfam" id="TIGR01857">
    <property type="entry name" value="FGAM-synthase"/>
    <property type="match status" value="1"/>
</dbReference>
<evidence type="ECO:0000256" key="3">
    <source>
        <dbReference type="ARBA" id="ARBA00022741"/>
    </source>
</evidence>
<reference evidence="10 11" key="1">
    <citation type="submission" date="2020-08" db="EMBL/GenBank/DDBJ databases">
        <authorList>
            <person name="Liu C."/>
            <person name="Sun Q."/>
        </authorList>
    </citation>
    <scope>NUCLEOTIDE SEQUENCE [LARGE SCALE GENOMIC DNA]</scope>
    <source>
        <strain evidence="10 11">N22</strain>
    </source>
</reference>
<dbReference type="GO" id="GO:0046872">
    <property type="term" value="F:metal ion binding"/>
    <property type="evidence" value="ECO:0007669"/>
    <property type="project" value="UniProtKB-KW"/>
</dbReference>
<evidence type="ECO:0000256" key="5">
    <source>
        <dbReference type="ARBA" id="ARBA00022840"/>
    </source>
</evidence>
<dbReference type="InterPro" id="IPR029062">
    <property type="entry name" value="Class_I_gatase-like"/>
</dbReference>
<keyword evidence="11" id="KW-1185">Reference proteome</keyword>
<evidence type="ECO:0000313" key="10">
    <source>
        <dbReference type="EMBL" id="MBC2887853.1"/>
    </source>
</evidence>
<proteinExistence type="predicted"/>
<accession>A0A842J7T3</accession>
<keyword evidence="1 10" id="KW-0436">Ligase</keyword>
<dbReference type="SUPFAM" id="SSF55326">
    <property type="entry name" value="PurM N-terminal domain-like"/>
    <property type="match status" value="2"/>
</dbReference>
<dbReference type="PANTHER" id="PTHR10099">
    <property type="entry name" value="PHOSPHORIBOSYLFORMYLGLYCINAMIDINE SYNTHASE"/>
    <property type="match status" value="1"/>
</dbReference>
<protein>
    <submittedName>
        <fullName evidence="10">Phosphoribosylformylglycinamidine synthase</fullName>
        <ecNumber evidence="10">6.3.5.3</ecNumber>
    </submittedName>
</protein>
<gene>
    <name evidence="10" type="ORF">H7313_00500</name>
</gene>
<dbReference type="EC" id="6.3.5.3" evidence="10"/>
<evidence type="ECO:0000256" key="7">
    <source>
        <dbReference type="SAM" id="MobiDB-lite"/>
    </source>
</evidence>
<dbReference type="CDD" id="cd02203">
    <property type="entry name" value="PurL_repeat1"/>
    <property type="match status" value="1"/>
</dbReference>
<evidence type="ECO:0000313" key="11">
    <source>
        <dbReference type="Proteomes" id="UP000587396"/>
    </source>
</evidence>
<dbReference type="Pfam" id="PF18072">
    <property type="entry name" value="FGAR-AT_linker"/>
    <property type="match status" value="1"/>
</dbReference>
<keyword evidence="2" id="KW-0479">Metal-binding</keyword>
<dbReference type="InterPro" id="IPR041609">
    <property type="entry name" value="PurL_linker"/>
</dbReference>
<evidence type="ECO:0000256" key="1">
    <source>
        <dbReference type="ARBA" id="ARBA00022598"/>
    </source>
</evidence>
<dbReference type="AlphaFoldDB" id="A0A842J7T3"/>
<dbReference type="Gene3D" id="3.30.1330.10">
    <property type="entry name" value="PurM-like, N-terminal domain"/>
    <property type="match status" value="2"/>
</dbReference>
<keyword evidence="5" id="KW-0067">ATP-binding</keyword>
<dbReference type="CDD" id="cd01740">
    <property type="entry name" value="GATase1_FGAR_AT"/>
    <property type="match status" value="1"/>
</dbReference>
<dbReference type="InterPro" id="IPR010141">
    <property type="entry name" value="FGAM_synthase"/>
</dbReference>
<dbReference type="SMART" id="SM01211">
    <property type="entry name" value="GATase_5"/>
    <property type="match status" value="1"/>
</dbReference>
<dbReference type="SUPFAM" id="SSF52317">
    <property type="entry name" value="Class I glutamine amidotransferase-like"/>
    <property type="match status" value="1"/>
</dbReference>
<dbReference type="SUPFAM" id="SSF56042">
    <property type="entry name" value="PurM C-terminal domain-like"/>
    <property type="match status" value="2"/>
</dbReference>
<dbReference type="GO" id="GO:0005737">
    <property type="term" value="C:cytoplasm"/>
    <property type="evidence" value="ECO:0007669"/>
    <property type="project" value="TreeGrafter"/>
</dbReference>
<feature type="domain" description="PurM-like C-terminal" evidence="8">
    <location>
        <begin position="433"/>
        <end position="584"/>
    </location>
</feature>
<dbReference type="InterPro" id="IPR036676">
    <property type="entry name" value="PurM-like_C_sf"/>
</dbReference>
<dbReference type="PROSITE" id="PS51273">
    <property type="entry name" value="GATASE_TYPE_1"/>
    <property type="match status" value="1"/>
</dbReference>
<feature type="region of interest" description="Disordered" evidence="7">
    <location>
        <begin position="950"/>
        <end position="991"/>
    </location>
</feature>
<dbReference type="Pfam" id="PF02769">
    <property type="entry name" value="AIRS_C"/>
    <property type="match status" value="1"/>
</dbReference>
<keyword evidence="3" id="KW-0547">Nucleotide-binding</keyword>
<keyword evidence="4" id="KW-0658">Purine biosynthesis</keyword>
<keyword evidence="6" id="KW-0460">Magnesium</keyword>
<dbReference type="CDD" id="cd02204">
    <property type="entry name" value="PurL_repeat2"/>
    <property type="match status" value="1"/>
</dbReference>
<feature type="domain" description="Phosphoribosylformylglycinamidine synthase linker" evidence="9">
    <location>
        <begin position="182"/>
        <end position="225"/>
    </location>
</feature>
<organism evidence="10 11">
    <name type="scientific">Gordonibacter massiliensis</name>
    <name type="common">ex Traore et al. 2017</name>
    <dbReference type="NCBI Taxonomy" id="1841863"/>
    <lineage>
        <taxon>Bacteria</taxon>
        <taxon>Bacillati</taxon>
        <taxon>Actinomycetota</taxon>
        <taxon>Coriobacteriia</taxon>
        <taxon>Eggerthellales</taxon>
        <taxon>Eggerthellaceae</taxon>
        <taxon>Gordonibacter</taxon>
    </lineage>
</organism>
<evidence type="ECO:0000256" key="4">
    <source>
        <dbReference type="ARBA" id="ARBA00022755"/>
    </source>
</evidence>